<feature type="region of interest" description="Disordered" evidence="1">
    <location>
        <begin position="1"/>
        <end position="35"/>
    </location>
</feature>
<sequence length="590" mass="67352">MDHLHSPTQKRPLIEETSLPTPDTALPPSDQQTKRLRLLPPISVTPPQAPPNTLQPKFQLPIPPTLLESNATGLSNLSLNSLSATDSPILPIASPRAPSGQQELPSIDSLGPLPPLPHFVSTTPPNTMSISAILSNNDEPFIRKLDMNIKEIGIGNNLTQQHNSHDYKNLHHLNKGDESLPLSLRFEHSVDENVSDIHNDELAEKQTDKEPDQNDIDDGTHDLNSDNADDNAIDHENNYQNENNRETGEEGNESGEDNQSDEFSFDYSLFEGIKREPHLIVQNDEALNMEGREERHLGHIIYNPKEILPPLEFHENGLLEVWISSKHLTWKNNKVRSHFLWGTDVYTDDSDIIAGRYIPPPSNSPNYPDYDLCATIRVLPKLVQYTATVRNQYQSRSWGNHHGVSYKIENVRKMKNGEAIGRSIGHGRKERLRKFHKMRKRAFEESELNQSDDPVIVFNNEGDPCFKYTPQLMADDEFVRKRLRNEVMYLENDDERYEISYDETKDKYRFAIVSSSVHLGPPVPLKDQESSPNKIQIFPLPSSLEDSFRDDLDYHEMTWNIVGVIVADKTNPLHSLLCISKRVFWRDRTV</sequence>
<evidence type="ECO:0000313" key="2">
    <source>
        <dbReference type="EMBL" id="CAG8623742.1"/>
    </source>
</evidence>
<reference evidence="2" key="1">
    <citation type="submission" date="2021-06" db="EMBL/GenBank/DDBJ databases">
        <authorList>
            <person name="Kallberg Y."/>
            <person name="Tangrot J."/>
            <person name="Rosling A."/>
        </authorList>
    </citation>
    <scope>NUCLEOTIDE SEQUENCE</scope>
    <source>
        <strain evidence="2">FL966</strain>
    </source>
</reference>
<evidence type="ECO:0000313" key="3">
    <source>
        <dbReference type="Proteomes" id="UP000789759"/>
    </source>
</evidence>
<feature type="region of interest" description="Disordered" evidence="1">
    <location>
        <begin position="91"/>
        <end position="122"/>
    </location>
</feature>
<comment type="caution">
    <text evidence="2">The sequence shown here is derived from an EMBL/GenBank/DDBJ whole genome shotgun (WGS) entry which is preliminary data.</text>
</comment>
<accession>A0A9N9D1Q8</accession>
<feature type="compositionally biased region" description="Acidic residues" evidence="1">
    <location>
        <begin position="249"/>
        <end position="261"/>
    </location>
</feature>
<feature type="region of interest" description="Disordered" evidence="1">
    <location>
        <begin position="197"/>
        <end position="261"/>
    </location>
</feature>
<dbReference type="AlphaFoldDB" id="A0A9N9D1Q8"/>
<evidence type="ECO:0000256" key="1">
    <source>
        <dbReference type="SAM" id="MobiDB-lite"/>
    </source>
</evidence>
<feature type="compositionally biased region" description="Basic and acidic residues" evidence="1">
    <location>
        <begin position="232"/>
        <end position="248"/>
    </location>
</feature>
<organism evidence="2 3">
    <name type="scientific">Cetraspora pellucida</name>
    <dbReference type="NCBI Taxonomy" id="1433469"/>
    <lineage>
        <taxon>Eukaryota</taxon>
        <taxon>Fungi</taxon>
        <taxon>Fungi incertae sedis</taxon>
        <taxon>Mucoromycota</taxon>
        <taxon>Glomeromycotina</taxon>
        <taxon>Glomeromycetes</taxon>
        <taxon>Diversisporales</taxon>
        <taxon>Gigasporaceae</taxon>
        <taxon>Cetraspora</taxon>
    </lineage>
</organism>
<protein>
    <submittedName>
        <fullName evidence="2">17575_t:CDS:1</fullName>
    </submittedName>
</protein>
<name>A0A9N9D1Q8_9GLOM</name>
<gene>
    <name evidence="2" type="ORF">CPELLU_LOCUS8055</name>
</gene>
<dbReference type="EMBL" id="CAJVQA010005580">
    <property type="protein sequence ID" value="CAG8623742.1"/>
    <property type="molecule type" value="Genomic_DNA"/>
</dbReference>
<proteinExistence type="predicted"/>
<feature type="compositionally biased region" description="Basic and acidic residues" evidence="1">
    <location>
        <begin position="197"/>
        <end position="224"/>
    </location>
</feature>
<keyword evidence="3" id="KW-1185">Reference proteome</keyword>
<dbReference type="OrthoDB" id="3596986at2759"/>
<dbReference type="Proteomes" id="UP000789759">
    <property type="component" value="Unassembled WGS sequence"/>
</dbReference>